<dbReference type="CDD" id="cd01895">
    <property type="entry name" value="EngA2"/>
    <property type="match status" value="1"/>
</dbReference>
<feature type="binding site" evidence="8">
    <location>
        <begin position="133"/>
        <end position="136"/>
    </location>
    <ligand>
        <name>GTP</name>
        <dbReference type="ChEBI" id="CHEBI:37565"/>
        <label>1</label>
    </ligand>
</feature>
<dbReference type="Pfam" id="PF14714">
    <property type="entry name" value="KH_dom-like"/>
    <property type="match status" value="1"/>
</dbReference>
<dbReference type="PIRSF" id="PIRSF006485">
    <property type="entry name" value="GTP-binding_EngA"/>
    <property type="match status" value="1"/>
</dbReference>
<dbReference type="Proteomes" id="UP000176498">
    <property type="component" value="Unassembled WGS sequence"/>
</dbReference>
<dbReference type="PROSITE" id="PS51712">
    <property type="entry name" value="G_ENGA"/>
    <property type="match status" value="1"/>
</dbReference>
<evidence type="ECO:0000256" key="5">
    <source>
        <dbReference type="ARBA" id="ARBA00022741"/>
    </source>
</evidence>
<dbReference type="GO" id="GO:0042254">
    <property type="term" value="P:ribosome biogenesis"/>
    <property type="evidence" value="ECO:0007669"/>
    <property type="project" value="UniProtKB-KW"/>
</dbReference>
<keyword evidence="5 8" id="KW-0547">Nucleotide-binding</keyword>
<evidence type="ECO:0000256" key="1">
    <source>
        <dbReference type="ARBA" id="ARBA00008279"/>
    </source>
</evidence>
<organism evidence="12 13">
    <name type="scientific">Candidatus Buchananbacteria bacterium RBG_13_36_9</name>
    <dbReference type="NCBI Taxonomy" id="1797530"/>
    <lineage>
        <taxon>Bacteria</taxon>
        <taxon>Candidatus Buchananiibacteriota</taxon>
    </lineage>
</organism>
<feature type="domain" description="EngA-type G" evidence="11">
    <location>
        <begin position="195"/>
        <end position="371"/>
    </location>
</feature>
<dbReference type="InterPro" id="IPR032859">
    <property type="entry name" value="KH_dom-like"/>
</dbReference>
<dbReference type="PRINTS" id="PR00326">
    <property type="entry name" value="GTP1OBG"/>
</dbReference>
<dbReference type="PANTHER" id="PTHR43834:SF6">
    <property type="entry name" value="GTPASE DER"/>
    <property type="match status" value="1"/>
</dbReference>
<proteinExistence type="inferred from homology"/>
<feature type="binding site" evidence="8">
    <location>
        <begin position="313"/>
        <end position="316"/>
    </location>
    <ligand>
        <name>GTP</name>
        <dbReference type="ChEBI" id="CHEBI:37565"/>
        <label>2</label>
    </ligand>
</feature>
<evidence type="ECO:0000256" key="8">
    <source>
        <dbReference type="HAMAP-Rule" id="MF_00195"/>
    </source>
</evidence>
<dbReference type="Gene3D" id="3.30.300.20">
    <property type="match status" value="1"/>
</dbReference>
<keyword evidence="4 10" id="KW-0677">Repeat</keyword>
<evidence type="ECO:0000259" key="11">
    <source>
        <dbReference type="PROSITE" id="PS51712"/>
    </source>
</evidence>
<protein>
    <recommendedName>
        <fullName evidence="2 8">GTPase Der</fullName>
    </recommendedName>
    <alternativeName>
        <fullName evidence="7 8">GTP-binding protein EngA</fullName>
    </alternativeName>
</protein>
<dbReference type="InterPro" id="IPR016484">
    <property type="entry name" value="GTPase_Der"/>
</dbReference>
<evidence type="ECO:0000256" key="9">
    <source>
        <dbReference type="PROSITE-ProRule" id="PRU01049"/>
    </source>
</evidence>
<dbReference type="InterPro" id="IPR027417">
    <property type="entry name" value="P-loop_NTPase"/>
</dbReference>
<dbReference type="InterPro" id="IPR005225">
    <property type="entry name" value="Small_GTP-bd"/>
</dbReference>
<evidence type="ECO:0000313" key="13">
    <source>
        <dbReference type="Proteomes" id="UP000176498"/>
    </source>
</evidence>
<comment type="function">
    <text evidence="8 10">GTPase that plays an essential role in the late steps of ribosome biogenesis.</text>
</comment>
<keyword evidence="6 8" id="KW-0342">GTP-binding</keyword>
<evidence type="ECO:0000256" key="6">
    <source>
        <dbReference type="ARBA" id="ARBA00023134"/>
    </source>
</evidence>
<dbReference type="Gene3D" id="3.40.50.300">
    <property type="entry name" value="P-loop containing nucleotide triphosphate hydrolases"/>
    <property type="match status" value="2"/>
</dbReference>
<dbReference type="InterPro" id="IPR006073">
    <property type="entry name" value="GTP-bd"/>
</dbReference>
<evidence type="ECO:0000256" key="2">
    <source>
        <dbReference type="ARBA" id="ARBA00020953"/>
    </source>
</evidence>
<dbReference type="InterPro" id="IPR031166">
    <property type="entry name" value="G_ENGA"/>
</dbReference>
<dbReference type="NCBIfam" id="TIGR03594">
    <property type="entry name" value="GTPase_EngA"/>
    <property type="match status" value="1"/>
</dbReference>
<evidence type="ECO:0000256" key="4">
    <source>
        <dbReference type="ARBA" id="ARBA00022737"/>
    </source>
</evidence>
<sequence>MKNLPKVIIIGRANVGKSTLFNRLLEKPKAITSAIAGTTRDFLLGQIYWQGINFELIDTGGVQSIISSKKIKKLTPSHNIEYSLDIIKKTQAALQEADLILLLVDIQAGLLPQDRELAKAVKKFNKEIILAANKTDVKRLENQGYEFLKLGLGLPIYVSGLNGAGTGDLLDVIVTKLKKIKKVRKAKKLEIKKAIKISIIGKPNVGKSSLLNAILGEDRVIVSPIPFTTREAIDTNFQYTNQNITLIDTAGIRKQAHIAPGLEKMSVRKSITNAKQSDLCLLVLDISNPITVQDNKLSKILLDARVGIIIIANKWDLIPEKDLKTHAKFTNYIYRNFPYLTWAPVIFVSALTHQNIHRVLDQAMQIYQAKQTKISDSALSKFLKQALKKHKPQVNQNNVRPYLSNLKQVRTNPPSFTLQIRKKDSLTQAYIKYLENSLRQKFKLIGTPINISIKKGEKS</sequence>
<comment type="caution">
    <text evidence="12">The sequence shown here is derived from an EMBL/GenBank/DDBJ whole genome shotgun (WGS) entry which is preliminary data.</text>
</comment>
<feature type="binding site" evidence="8">
    <location>
        <begin position="11"/>
        <end position="18"/>
    </location>
    <ligand>
        <name>GTP</name>
        <dbReference type="ChEBI" id="CHEBI:37565"/>
        <label>1</label>
    </ligand>
</feature>
<keyword evidence="3 8" id="KW-0690">Ribosome biogenesis</keyword>
<dbReference type="PANTHER" id="PTHR43834">
    <property type="entry name" value="GTPASE DER"/>
    <property type="match status" value="1"/>
</dbReference>
<dbReference type="Pfam" id="PF01926">
    <property type="entry name" value="MMR_HSR1"/>
    <property type="match status" value="2"/>
</dbReference>
<gene>
    <name evidence="8" type="primary">der</name>
    <name evidence="12" type="ORF">A2Y82_03020</name>
</gene>
<accession>A0A1G1XSN0</accession>
<feature type="binding site" evidence="8">
    <location>
        <begin position="201"/>
        <end position="208"/>
    </location>
    <ligand>
        <name>GTP</name>
        <dbReference type="ChEBI" id="CHEBI:37565"/>
        <label>2</label>
    </ligand>
</feature>
<dbReference type="GO" id="GO:0005525">
    <property type="term" value="F:GTP binding"/>
    <property type="evidence" value="ECO:0007669"/>
    <property type="project" value="UniProtKB-UniRule"/>
</dbReference>
<dbReference type="FunFam" id="3.40.50.300:FF:000040">
    <property type="entry name" value="GTPase Der"/>
    <property type="match status" value="1"/>
</dbReference>
<feature type="binding site" evidence="8">
    <location>
        <begin position="58"/>
        <end position="62"/>
    </location>
    <ligand>
        <name>GTP</name>
        <dbReference type="ChEBI" id="CHEBI:37565"/>
        <label>1</label>
    </ligand>
</feature>
<feature type="binding site" evidence="8">
    <location>
        <begin position="248"/>
        <end position="252"/>
    </location>
    <ligand>
        <name>GTP</name>
        <dbReference type="ChEBI" id="CHEBI:37565"/>
        <label>2</label>
    </ligand>
</feature>
<reference evidence="12 13" key="1">
    <citation type="journal article" date="2016" name="Nat. Commun.">
        <title>Thousands of microbial genomes shed light on interconnected biogeochemical processes in an aquifer system.</title>
        <authorList>
            <person name="Anantharaman K."/>
            <person name="Brown C.T."/>
            <person name="Hug L.A."/>
            <person name="Sharon I."/>
            <person name="Castelle C.J."/>
            <person name="Probst A.J."/>
            <person name="Thomas B.C."/>
            <person name="Singh A."/>
            <person name="Wilkins M.J."/>
            <person name="Karaoz U."/>
            <person name="Brodie E.L."/>
            <person name="Williams K.H."/>
            <person name="Hubbard S.S."/>
            <person name="Banfield J.F."/>
        </authorList>
    </citation>
    <scope>NUCLEOTIDE SEQUENCE [LARGE SCALE GENOMIC DNA]</scope>
</reference>
<evidence type="ECO:0000256" key="3">
    <source>
        <dbReference type="ARBA" id="ARBA00022517"/>
    </source>
</evidence>
<evidence type="ECO:0000256" key="10">
    <source>
        <dbReference type="RuleBase" id="RU004481"/>
    </source>
</evidence>
<name>A0A1G1XSN0_9BACT</name>
<dbReference type="EMBL" id="MHHZ01000001">
    <property type="protein sequence ID" value="OGY42630.1"/>
    <property type="molecule type" value="Genomic_DNA"/>
</dbReference>
<evidence type="ECO:0000256" key="7">
    <source>
        <dbReference type="ARBA" id="ARBA00032345"/>
    </source>
</evidence>
<dbReference type="NCBIfam" id="TIGR00231">
    <property type="entry name" value="small_GTP"/>
    <property type="match status" value="2"/>
</dbReference>
<dbReference type="HAMAP" id="MF_00195">
    <property type="entry name" value="GTPase_Der"/>
    <property type="match status" value="1"/>
</dbReference>
<evidence type="ECO:0000313" key="12">
    <source>
        <dbReference type="EMBL" id="OGY42630.1"/>
    </source>
</evidence>
<comment type="subunit">
    <text evidence="8">Associates with the 50S ribosomal subunit.</text>
</comment>
<dbReference type="CDD" id="cd01894">
    <property type="entry name" value="EngA1"/>
    <property type="match status" value="1"/>
</dbReference>
<dbReference type="InterPro" id="IPR015946">
    <property type="entry name" value="KH_dom-like_a/b"/>
</dbReference>
<dbReference type="SUPFAM" id="SSF52540">
    <property type="entry name" value="P-loop containing nucleoside triphosphate hydrolases"/>
    <property type="match status" value="2"/>
</dbReference>
<comment type="similarity">
    <text evidence="1 8 9 10">Belongs to the TRAFAC class TrmE-Era-EngA-EngB-Septin-like GTPase superfamily. EngA (Der) GTPase family.</text>
</comment>
<dbReference type="AlphaFoldDB" id="A0A1G1XSN0"/>